<dbReference type="PRINTS" id="PR00368">
    <property type="entry name" value="FADPNR"/>
</dbReference>
<evidence type="ECO:0000256" key="2">
    <source>
        <dbReference type="ARBA" id="ARBA00023002"/>
    </source>
</evidence>
<dbReference type="Pfam" id="PF02910">
    <property type="entry name" value="Succ_DH_flav_C"/>
    <property type="match status" value="1"/>
</dbReference>
<dbReference type="EC" id="1.4.3.16" evidence="5"/>
<dbReference type="InterPro" id="IPR015939">
    <property type="entry name" value="Fum_Rdtase/Succ_DH_flav-like_C"/>
</dbReference>
<accession>A0A0K0Y4E2</accession>
<organism evidence="5 6">
    <name type="scientific">Octadecabacter temperatus</name>
    <dbReference type="NCBI Taxonomy" id="1458307"/>
    <lineage>
        <taxon>Bacteria</taxon>
        <taxon>Pseudomonadati</taxon>
        <taxon>Pseudomonadota</taxon>
        <taxon>Alphaproteobacteria</taxon>
        <taxon>Rhodobacterales</taxon>
        <taxon>Roseobacteraceae</taxon>
        <taxon>Octadecabacter</taxon>
    </lineage>
</organism>
<dbReference type="InterPro" id="IPR003953">
    <property type="entry name" value="FAD-dep_OxRdtase_2_FAD-bd"/>
</dbReference>
<dbReference type="SUPFAM" id="SSF46977">
    <property type="entry name" value="Succinate dehydrogenase/fumarate reductase flavoprotein C-terminal domain"/>
    <property type="match status" value="1"/>
</dbReference>
<proteinExistence type="predicted"/>
<dbReference type="Proteomes" id="UP000067444">
    <property type="component" value="Chromosome"/>
</dbReference>
<evidence type="ECO:0000259" key="3">
    <source>
        <dbReference type="Pfam" id="PF00890"/>
    </source>
</evidence>
<dbReference type="PRINTS" id="PR00411">
    <property type="entry name" value="PNDRDTASEI"/>
</dbReference>
<dbReference type="PANTHER" id="PTHR11632">
    <property type="entry name" value="SUCCINATE DEHYDROGENASE 2 FLAVOPROTEIN SUBUNIT"/>
    <property type="match status" value="1"/>
</dbReference>
<dbReference type="GO" id="GO:0005886">
    <property type="term" value="C:plasma membrane"/>
    <property type="evidence" value="ECO:0007669"/>
    <property type="project" value="TreeGrafter"/>
</dbReference>
<dbReference type="Gene3D" id="3.50.50.60">
    <property type="entry name" value="FAD/NAD(P)-binding domain"/>
    <property type="match status" value="2"/>
</dbReference>
<dbReference type="SUPFAM" id="SSF51905">
    <property type="entry name" value="FAD/NAD(P)-binding domain"/>
    <property type="match status" value="1"/>
</dbReference>
<feature type="domain" description="Fumarate reductase/succinate dehydrogenase flavoprotein-like C-terminal" evidence="4">
    <location>
        <begin position="418"/>
        <end position="519"/>
    </location>
</feature>
<evidence type="ECO:0000259" key="4">
    <source>
        <dbReference type="Pfam" id="PF02910"/>
    </source>
</evidence>
<dbReference type="InterPro" id="IPR037099">
    <property type="entry name" value="Fum_R/Succ_DH_flav-like_C_sf"/>
</dbReference>
<dbReference type="OrthoDB" id="9805351at2"/>
<dbReference type="PANTHER" id="PTHR11632:SF51">
    <property type="entry name" value="SUCCINATE DEHYDROGENASE [UBIQUINONE] FLAVOPROTEIN SUBUNIT, MITOCHONDRIAL"/>
    <property type="match status" value="1"/>
</dbReference>
<dbReference type="GO" id="GO:0009055">
    <property type="term" value="F:electron transfer activity"/>
    <property type="evidence" value="ECO:0007669"/>
    <property type="project" value="TreeGrafter"/>
</dbReference>
<feature type="domain" description="FAD-dependent oxidoreductase 2 FAD-binding" evidence="3">
    <location>
        <begin position="10"/>
        <end position="234"/>
    </location>
</feature>
<dbReference type="GO" id="GO:0050660">
    <property type="term" value="F:flavin adenine dinucleotide binding"/>
    <property type="evidence" value="ECO:0007669"/>
    <property type="project" value="TreeGrafter"/>
</dbReference>
<evidence type="ECO:0000256" key="1">
    <source>
        <dbReference type="ARBA" id="ARBA00022630"/>
    </source>
</evidence>
<dbReference type="KEGG" id="otm:OSB_13100"/>
<sequence length="552" mass="60660">MTKERVMKTDVLVIGGGIAGGYAAIKAADAGASVTLIDKGYMSRSGQSPYVDSFLVFNEDWGDNLDEWMDMIGQVGEHVNHREWTKAGFVESHDRYEELVEWGVEFAKHDDGTLFRKTAKLGPAKTLFMEPAKVPTVLREQALARGVNILYRRMINDLLVRDGKVVGAVGFGIKGTALTVIECKSVVLATGASGMKGPHWPIHSLTGDGDAMAYRAGASITGKEFMDPHPTSAEKPADFNWQFKFGGQKLEDKGPPQGHLTNAEGDVVSQRGTLFLELEFEAHAGRAPIQFHPEGERVEGRTLVGGGALGMSIHKAEGVWAKDMNGWSGVPGLYAAGDALGSMASGATYAAMGLSSANCTVTGARAGTAAAVYAATIDQTSITPEQIEETRTRILAPMERKGGYSPGWVTNLLQGYMMPYFVLMVKDGDRLQATLTLIEFMRDHLVPKMYAKDAHELRLVHETANMVLNAEMRLRAGLFRTESRGCHYREDFPSRDDDWLAWVLIGEQDGKMVLEKELVPDEWKPDLSRPYVERYEWRLPNEVIPTAEETAR</sequence>
<dbReference type="InterPro" id="IPR036188">
    <property type="entry name" value="FAD/NAD-bd_sf"/>
</dbReference>
<name>A0A0K0Y4E2_9RHOB</name>
<gene>
    <name evidence="5" type="primary">nadB_1</name>
    <name evidence="5" type="ORF">OSB_13100</name>
</gene>
<keyword evidence="2 5" id="KW-0560">Oxidoreductase</keyword>
<dbReference type="STRING" id="1458307.OSB_13100"/>
<evidence type="ECO:0000313" key="6">
    <source>
        <dbReference type="Proteomes" id="UP000067444"/>
    </source>
</evidence>
<dbReference type="Pfam" id="PF00890">
    <property type="entry name" value="FAD_binding_2"/>
    <property type="match status" value="1"/>
</dbReference>
<dbReference type="InterPro" id="IPR030664">
    <property type="entry name" value="SdhA/FrdA/AprA"/>
</dbReference>
<dbReference type="RefSeq" id="WP_049834211.1">
    <property type="nucleotide sequence ID" value="NZ_CP012160.1"/>
</dbReference>
<keyword evidence="1" id="KW-0285">Flavoprotein</keyword>
<keyword evidence="6" id="KW-1185">Reference proteome</keyword>
<protein>
    <submittedName>
        <fullName evidence="5">L-aspartate oxidase</fullName>
        <ecNumber evidence="5">1.4.3.16</ecNumber>
    </submittedName>
</protein>
<dbReference type="GO" id="GO:0008734">
    <property type="term" value="F:L-aspartate oxidase activity"/>
    <property type="evidence" value="ECO:0007669"/>
    <property type="project" value="UniProtKB-EC"/>
</dbReference>
<dbReference type="PATRIC" id="fig|1458307.3.peg.1326"/>
<evidence type="ECO:0000313" key="5">
    <source>
        <dbReference type="EMBL" id="AKS45863.1"/>
    </source>
</evidence>
<dbReference type="GO" id="GO:0009061">
    <property type="term" value="P:anaerobic respiration"/>
    <property type="evidence" value="ECO:0007669"/>
    <property type="project" value="TreeGrafter"/>
</dbReference>
<dbReference type="AlphaFoldDB" id="A0A0K0Y4E2"/>
<dbReference type="GO" id="GO:0000104">
    <property type="term" value="F:succinate dehydrogenase activity"/>
    <property type="evidence" value="ECO:0007669"/>
    <property type="project" value="TreeGrafter"/>
</dbReference>
<dbReference type="EMBL" id="CP012160">
    <property type="protein sequence ID" value="AKS45863.1"/>
    <property type="molecule type" value="Genomic_DNA"/>
</dbReference>
<reference evidence="5 6" key="1">
    <citation type="journal article" date="2015" name="Genome Announc.">
        <title>Closed Genome Sequence of Octadecabacter temperatus SB1, the First Mesophilic Species of the Genus Octadecabacter.</title>
        <authorList>
            <person name="Voget S."/>
            <person name="Billerbeck S."/>
            <person name="Simon M."/>
            <person name="Daniel R."/>
        </authorList>
    </citation>
    <scope>NUCLEOTIDE SEQUENCE [LARGE SCALE GENOMIC DNA]</scope>
    <source>
        <strain evidence="5 6">SB1</strain>
    </source>
</reference>
<dbReference type="PIRSF" id="PIRSF000171">
    <property type="entry name" value="SDHA_APRA_LASPO"/>
    <property type="match status" value="1"/>
</dbReference>